<organism evidence="4 5">
    <name type="scientific">Aspergillus carbonarius (strain ITEM 5010)</name>
    <dbReference type="NCBI Taxonomy" id="602072"/>
    <lineage>
        <taxon>Eukaryota</taxon>
        <taxon>Fungi</taxon>
        <taxon>Dikarya</taxon>
        <taxon>Ascomycota</taxon>
        <taxon>Pezizomycotina</taxon>
        <taxon>Eurotiomycetes</taxon>
        <taxon>Eurotiomycetidae</taxon>
        <taxon>Eurotiales</taxon>
        <taxon>Aspergillaceae</taxon>
        <taxon>Aspergillus</taxon>
        <taxon>Aspergillus subgen. Circumdati</taxon>
    </lineage>
</organism>
<dbReference type="OMA" id="ENPFKGA"/>
<evidence type="ECO:0000313" key="4">
    <source>
        <dbReference type="EMBL" id="OOF92023.1"/>
    </source>
</evidence>
<dbReference type="OrthoDB" id="3687641at2759"/>
<keyword evidence="3" id="KW-1133">Transmembrane helix</keyword>
<protein>
    <submittedName>
        <fullName evidence="4">Uncharacterized protein</fullName>
    </submittedName>
</protein>
<dbReference type="AlphaFoldDB" id="A0A1R3RC38"/>
<feature type="transmembrane region" description="Helical" evidence="3">
    <location>
        <begin position="57"/>
        <end position="76"/>
    </location>
</feature>
<dbReference type="PANTHER" id="PTHR33365">
    <property type="entry name" value="YALI0B05434P"/>
    <property type="match status" value="1"/>
</dbReference>
<proteinExistence type="inferred from homology"/>
<dbReference type="GO" id="GO:0043386">
    <property type="term" value="P:mycotoxin biosynthetic process"/>
    <property type="evidence" value="ECO:0007669"/>
    <property type="project" value="InterPro"/>
</dbReference>
<dbReference type="VEuPathDB" id="FungiDB:ASPCADRAFT_399425"/>
<keyword evidence="3" id="KW-0812">Transmembrane</keyword>
<dbReference type="PANTHER" id="PTHR33365:SF7">
    <property type="entry name" value="TAT PATHWAY SIGNAL SEQUENCE"/>
    <property type="match status" value="1"/>
</dbReference>
<evidence type="ECO:0000256" key="1">
    <source>
        <dbReference type="ARBA" id="ARBA00035112"/>
    </source>
</evidence>
<sequence>MYTALRKGSKDSTSSERLPLSENSDYHDEPLSKEHMEHGTCYVERSRQSSTFQWRSLCFHLILASLYGTAFLAATYRATESPGPQNGKPAHLISSPLYDAVEMERKTIYASIDSENPFKGAPSEELDHAWHQLFINSNIRVTADDLAKINRTSVPINDEKGGYYAIPEIPPTSGLPELLPYRETHHAGPYRYVSHTNLSIATYMPATNAGEIEHCVDNLRQNIMCKADVALLTFTWDPEDRAPKPNFVVEHECANWDKVDQWAEEHRFDIFDETTLIHPTLGPSFPEAEYKATGRIPGHPDFHPNMYHGDQGDHSMHADGHHVK</sequence>
<evidence type="ECO:0000256" key="2">
    <source>
        <dbReference type="SAM" id="MobiDB-lite"/>
    </source>
</evidence>
<keyword evidence="5" id="KW-1185">Reference proteome</keyword>
<gene>
    <name evidence="4" type="ORF">ASPCADRAFT_399425</name>
</gene>
<dbReference type="EMBL" id="KV907508">
    <property type="protein sequence ID" value="OOF92023.1"/>
    <property type="molecule type" value="Genomic_DNA"/>
</dbReference>
<dbReference type="Proteomes" id="UP000188318">
    <property type="component" value="Unassembled WGS sequence"/>
</dbReference>
<accession>A0A1R3RC38</accession>
<dbReference type="Pfam" id="PF11807">
    <property type="entry name" value="UstYa"/>
    <property type="match status" value="1"/>
</dbReference>
<dbReference type="STRING" id="602072.A0A1R3RC38"/>
<comment type="similarity">
    <text evidence="1">Belongs to the ustYa family.</text>
</comment>
<reference evidence="5" key="1">
    <citation type="journal article" date="2017" name="Genome Biol.">
        <title>Comparative genomics reveals high biological diversity and specific adaptations in the industrially and medically important fungal genus Aspergillus.</title>
        <authorList>
            <person name="de Vries R.P."/>
            <person name="Riley R."/>
            <person name="Wiebenga A."/>
            <person name="Aguilar-Osorio G."/>
            <person name="Amillis S."/>
            <person name="Uchima C.A."/>
            <person name="Anderluh G."/>
            <person name="Asadollahi M."/>
            <person name="Askin M."/>
            <person name="Barry K."/>
            <person name="Battaglia E."/>
            <person name="Bayram O."/>
            <person name="Benocci T."/>
            <person name="Braus-Stromeyer S.A."/>
            <person name="Caldana C."/>
            <person name="Canovas D."/>
            <person name="Cerqueira G.C."/>
            <person name="Chen F."/>
            <person name="Chen W."/>
            <person name="Choi C."/>
            <person name="Clum A."/>
            <person name="Dos Santos R.A."/>
            <person name="Damasio A.R."/>
            <person name="Diallinas G."/>
            <person name="Emri T."/>
            <person name="Fekete E."/>
            <person name="Flipphi M."/>
            <person name="Freyberg S."/>
            <person name="Gallo A."/>
            <person name="Gournas C."/>
            <person name="Habgood R."/>
            <person name="Hainaut M."/>
            <person name="Harispe M.L."/>
            <person name="Henrissat B."/>
            <person name="Hilden K.S."/>
            <person name="Hope R."/>
            <person name="Hossain A."/>
            <person name="Karabika E."/>
            <person name="Karaffa L."/>
            <person name="Karanyi Z."/>
            <person name="Krasevec N."/>
            <person name="Kuo A."/>
            <person name="Kusch H."/>
            <person name="LaButti K."/>
            <person name="Lagendijk E.L."/>
            <person name="Lapidus A."/>
            <person name="Levasseur A."/>
            <person name="Lindquist E."/>
            <person name="Lipzen A."/>
            <person name="Logrieco A.F."/>
            <person name="MacCabe A."/>
            <person name="Maekelae M.R."/>
            <person name="Malavazi I."/>
            <person name="Melin P."/>
            <person name="Meyer V."/>
            <person name="Mielnichuk N."/>
            <person name="Miskei M."/>
            <person name="Molnar A.P."/>
            <person name="Mule G."/>
            <person name="Ngan C.Y."/>
            <person name="Orejas M."/>
            <person name="Orosz E."/>
            <person name="Ouedraogo J.P."/>
            <person name="Overkamp K.M."/>
            <person name="Park H.-S."/>
            <person name="Perrone G."/>
            <person name="Piumi F."/>
            <person name="Punt P.J."/>
            <person name="Ram A.F."/>
            <person name="Ramon A."/>
            <person name="Rauscher S."/>
            <person name="Record E."/>
            <person name="Riano-Pachon D.M."/>
            <person name="Robert V."/>
            <person name="Roehrig J."/>
            <person name="Ruller R."/>
            <person name="Salamov A."/>
            <person name="Salih N.S."/>
            <person name="Samson R.A."/>
            <person name="Sandor E."/>
            <person name="Sanguinetti M."/>
            <person name="Schuetze T."/>
            <person name="Sepcic K."/>
            <person name="Shelest E."/>
            <person name="Sherlock G."/>
            <person name="Sophianopoulou V."/>
            <person name="Squina F.M."/>
            <person name="Sun H."/>
            <person name="Susca A."/>
            <person name="Todd R.B."/>
            <person name="Tsang A."/>
            <person name="Unkles S.E."/>
            <person name="van de Wiele N."/>
            <person name="van Rossen-Uffink D."/>
            <person name="Oliveira J.V."/>
            <person name="Vesth T.C."/>
            <person name="Visser J."/>
            <person name="Yu J.-H."/>
            <person name="Zhou M."/>
            <person name="Andersen M.R."/>
            <person name="Archer D.B."/>
            <person name="Baker S.E."/>
            <person name="Benoit I."/>
            <person name="Brakhage A.A."/>
            <person name="Braus G.H."/>
            <person name="Fischer R."/>
            <person name="Frisvad J.C."/>
            <person name="Goldman G.H."/>
            <person name="Houbraken J."/>
            <person name="Oakley B."/>
            <person name="Pocsi I."/>
            <person name="Scazzocchio C."/>
            <person name="Seiboth B."/>
            <person name="vanKuyk P.A."/>
            <person name="Wortman J."/>
            <person name="Dyer P.S."/>
            <person name="Grigoriev I.V."/>
        </authorList>
    </citation>
    <scope>NUCLEOTIDE SEQUENCE [LARGE SCALE GENOMIC DNA]</scope>
    <source>
        <strain evidence="5">ITEM 5010</strain>
    </source>
</reference>
<keyword evidence="3" id="KW-0472">Membrane</keyword>
<name>A0A1R3RC38_ASPC5</name>
<evidence type="ECO:0000256" key="3">
    <source>
        <dbReference type="SAM" id="Phobius"/>
    </source>
</evidence>
<dbReference type="InterPro" id="IPR021765">
    <property type="entry name" value="UstYa-like"/>
</dbReference>
<evidence type="ECO:0000313" key="5">
    <source>
        <dbReference type="Proteomes" id="UP000188318"/>
    </source>
</evidence>
<feature type="region of interest" description="Disordered" evidence="2">
    <location>
        <begin position="1"/>
        <end position="31"/>
    </location>
</feature>